<dbReference type="Proteomes" id="UP000201169">
    <property type="component" value="Chromosome"/>
</dbReference>
<feature type="compositionally biased region" description="Pro residues" evidence="1">
    <location>
        <begin position="457"/>
        <end position="467"/>
    </location>
</feature>
<name>A0A222MVK1_9BACT</name>
<feature type="domain" description="Autotransporter" evidence="2">
    <location>
        <begin position="552"/>
        <end position="736"/>
    </location>
</feature>
<gene>
    <name evidence="3" type="ORF">CAV_0020</name>
</gene>
<dbReference type="InterPro" id="IPR005546">
    <property type="entry name" value="Autotransporte_beta"/>
</dbReference>
<dbReference type="RefSeq" id="WP_094752775.1">
    <property type="nucleotide sequence ID" value="NZ_CP022347.1"/>
</dbReference>
<dbReference type="Pfam" id="PF03797">
    <property type="entry name" value="Autotransporter"/>
    <property type="match status" value="1"/>
</dbReference>
<dbReference type="KEGG" id="cavi:CAV_0020"/>
<feature type="region of interest" description="Disordered" evidence="1">
    <location>
        <begin position="438"/>
        <end position="469"/>
    </location>
</feature>
<evidence type="ECO:0000256" key="1">
    <source>
        <dbReference type="SAM" id="MobiDB-lite"/>
    </source>
</evidence>
<evidence type="ECO:0000259" key="2">
    <source>
        <dbReference type="Pfam" id="PF03797"/>
    </source>
</evidence>
<dbReference type="EMBL" id="CP022347">
    <property type="protein sequence ID" value="ASQ29706.1"/>
    <property type="molecule type" value="Genomic_DNA"/>
</dbReference>
<keyword evidence="4" id="KW-1185">Reference proteome</keyword>
<dbReference type="SUPFAM" id="SSF103515">
    <property type="entry name" value="Autotransporter"/>
    <property type="match status" value="1"/>
</dbReference>
<sequence>MRKALFLLTLLYSYSFALDIYGFNMGERYITLNDGEIRRFDGDALQFFSSYFEKQFIYQGPENSTFIVADNRLVTDKSYNMRAYIIVDSGRLVMNLNSTNSNGVFALDNSYLHGVYFNFSNNHTSNYASFTGPLILANPGSTIDITTINTFFIGRGNLILDNSTINITNVKRLINQTLADHGATIINHSGTLYIGADVYNYYYIDQEFYYMGKAYTRETHGGHFYQSAGTSTIKGSFYNGGTENIIIKDGPYPGGEFDPTAPQERLDALVEIENGGKFTVNGNFENGKNDPSIGCIDEDNCDYLGYLVAKGGSEIIVGGDFKSDAQGDSFVSNGFYYRSSVDLQDSTLKVGGSFSAYRSNISLTGNSSIHANSFFLDHSATLNFIGSDTGFSFINATTSATFNGSVSFQLTGSLLKNDDMSYLILLAFCDVNTGCSSDEGGDGNQGGNEGGSDDKPTPPSPNTPPSSDPIYNAIYEALDGSLIENDNVIRTAASTVEKQIETMQDERKTYQGNLIYHNMLGRIAHLSSRNNNIAFNRNTNNYALSKSNSRIETEGMYLDRFNYSLGLYSRVYMPYSLELDVLGYYANNHNKYDRIFAGLSLHQGDYKRHNIGAQARLGYRFEFKNEHSLKPYLGILGSYYNMPEYKESGLLPISRSTNTFTSLYGVLGIEYRKILDSGSFFISLEGVDGKAVFGDKNYEMSIGQEKISYENQKELFANVFAGVSFSVSKHLDFTASVMSQAYEGGFINVNGSLGLGYLFKRF</sequence>
<dbReference type="AlphaFoldDB" id="A0A222MVK1"/>
<accession>A0A222MVK1</accession>
<reference evidence="3 4" key="1">
    <citation type="submission" date="2017-07" db="EMBL/GenBank/DDBJ databases">
        <title>Analysis of two Campylobacter avium genomes and identification of a novel hippuricase gene.</title>
        <authorList>
            <person name="Miller W.G."/>
            <person name="Chapman M.H."/>
            <person name="Yee E."/>
            <person name="Revez J."/>
            <person name="Bono J.L."/>
            <person name="Rossi M."/>
        </authorList>
    </citation>
    <scope>NUCLEOTIDE SEQUENCE [LARGE SCALE GENOMIC DNA]</scope>
    <source>
        <strain evidence="3 4">LMG 24591</strain>
    </source>
</reference>
<evidence type="ECO:0000313" key="4">
    <source>
        <dbReference type="Proteomes" id="UP000201169"/>
    </source>
</evidence>
<organism evidence="3 4">
    <name type="scientific">Campylobacter avium LMG 24591</name>
    <dbReference type="NCBI Taxonomy" id="522484"/>
    <lineage>
        <taxon>Bacteria</taxon>
        <taxon>Pseudomonadati</taxon>
        <taxon>Campylobacterota</taxon>
        <taxon>Epsilonproteobacteria</taxon>
        <taxon>Campylobacterales</taxon>
        <taxon>Campylobacteraceae</taxon>
        <taxon>Campylobacter</taxon>
    </lineage>
</organism>
<protein>
    <submittedName>
        <fullName evidence="3">Autotransporter domain protein</fullName>
    </submittedName>
</protein>
<dbReference type="OrthoDB" id="5368699at2"/>
<evidence type="ECO:0000313" key="3">
    <source>
        <dbReference type="EMBL" id="ASQ29706.1"/>
    </source>
</evidence>
<dbReference type="Gene3D" id="2.40.128.130">
    <property type="entry name" value="Autotransporter beta-domain"/>
    <property type="match status" value="1"/>
</dbReference>
<dbReference type="InterPro" id="IPR036709">
    <property type="entry name" value="Autotransporte_beta_dom_sf"/>
</dbReference>
<proteinExistence type="predicted"/>